<dbReference type="Gene3D" id="3.30.530.20">
    <property type="match status" value="1"/>
</dbReference>
<protein>
    <submittedName>
        <fullName evidence="1">SRPBCC family protein</fullName>
    </submittedName>
</protein>
<keyword evidence="2" id="KW-1185">Reference proteome</keyword>
<gene>
    <name evidence="1" type="ORF">ACFPBZ_24055</name>
</gene>
<accession>A0ABV9YRQ0</accession>
<dbReference type="EMBL" id="JBHSIV010000034">
    <property type="protein sequence ID" value="MFC5065311.1"/>
    <property type="molecule type" value="Genomic_DNA"/>
</dbReference>
<dbReference type="CDD" id="cd07812">
    <property type="entry name" value="SRPBCC"/>
    <property type="match status" value="1"/>
</dbReference>
<dbReference type="RefSeq" id="WP_378038645.1">
    <property type="nucleotide sequence ID" value="NZ_JBHSIV010000034.1"/>
</dbReference>
<dbReference type="Pfam" id="PF10604">
    <property type="entry name" value="Polyketide_cyc2"/>
    <property type="match status" value="1"/>
</dbReference>
<name>A0ABV9YRQ0_9PSEU</name>
<proteinExistence type="predicted"/>
<reference evidence="2" key="1">
    <citation type="journal article" date="2019" name="Int. J. Syst. Evol. Microbiol.">
        <title>The Global Catalogue of Microorganisms (GCM) 10K type strain sequencing project: providing services to taxonomists for standard genome sequencing and annotation.</title>
        <authorList>
            <consortium name="The Broad Institute Genomics Platform"/>
            <consortium name="The Broad Institute Genome Sequencing Center for Infectious Disease"/>
            <person name="Wu L."/>
            <person name="Ma J."/>
        </authorList>
    </citation>
    <scope>NUCLEOTIDE SEQUENCE [LARGE SCALE GENOMIC DNA]</scope>
    <source>
        <strain evidence="2">CGMCC 4.7093</strain>
    </source>
</reference>
<sequence length="171" mass="18808">MEWTGARYADQPEVEVEAFVAAPPERVWPLLDPARMPPTSTELQSVEWIDGATGPAEGSRFRGRNAHPSLGEWSVTGTVVTCEPSSTLVWEMDSADVGEGMPSSRWTLRCVPEGDGTRVHQQVRLGPGRSGLSRAIESMPDKEQKIVFVRLREFEGAMTRTLEAIRADAEA</sequence>
<comment type="caution">
    <text evidence="1">The sequence shown here is derived from an EMBL/GenBank/DDBJ whole genome shotgun (WGS) entry which is preliminary data.</text>
</comment>
<evidence type="ECO:0000313" key="1">
    <source>
        <dbReference type="EMBL" id="MFC5065311.1"/>
    </source>
</evidence>
<dbReference type="InterPro" id="IPR023393">
    <property type="entry name" value="START-like_dom_sf"/>
</dbReference>
<organism evidence="1 2">
    <name type="scientific">Actinomycetospora atypica</name>
    <dbReference type="NCBI Taxonomy" id="1290095"/>
    <lineage>
        <taxon>Bacteria</taxon>
        <taxon>Bacillati</taxon>
        <taxon>Actinomycetota</taxon>
        <taxon>Actinomycetes</taxon>
        <taxon>Pseudonocardiales</taxon>
        <taxon>Pseudonocardiaceae</taxon>
        <taxon>Actinomycetospora</taxon>
    </lineage>
</organism>
<dbReference type="InterPro" id="IPR019587">
    <property type="entry name" value="Polyketide_cyclase/dehydratase"/>
</dbReference>
<dbReference type="SUPFAM" id="SSF55961">
    <property type="entry name" value="Bet v1-like"/>
    <property type="match status" value="1"/>
</dbReference>
<evidence type="ECO:0000313" key="2">
    <source>
        <dbReference type="Proteomes" id="UP001595947"/>
    </source>
</evidence>
<dbReference type="Proteomes" id="UP001595947">
    <property type="component" value="Unassembled WGS sequence"/>
</dbReference>